<dbReference type="EMBL" id="BGPR01271480">
    <property type="protein sequence ID" value="GBM99616.1"/>
    <property type="molecule type" value="Genomic_DNA"/>
</dbReference>
<name>A0A4Y2KDF3_ARAVE</name>
<evidence type="ECO:0000313" key="2">
    <source>
        <dbReference type="Proteomes" id="UP000499080"/>
    </source>
</evidence>
<protein>
    <submittedName>
        <fullName evidence="1">Uncharacterized protein</fullName>
    </submittedName>
</protein>
<accession>A0A4Y2KDF3</accession>
<dbReference type="AlphaFoldDB" id="A0A4Y2KDF3"/>
<keyword evidence="2" id="KW-1185">Reference proteome</keyword>
<reference evidence="1 2" key="1">
    <citation type="journal article" date="2019" name="Sci. Rep.">
        <title>Orb-weaving spider Araneus ventricosus genome elucidates the spidroin gene catalogue.</title>
        <authorList>
            <person name="Kono N."/>
            <person name="Nakamura H."/>
            <person name="Ohtoshi R."/>
            <person name="Moran D.A.P."/>
            <person name="Shinohara A."/>
            <person name="Yoshida Y."/>
            <person name="Fujiwara M."/>
            <person name="Mori M."/>
            <person name="Tomita M."/>
            <person name="Arakawa K."/>
        </authorList>
    </citation>
    <scope>NUCLEOTIDE SEQUENCE [LARGE SCALE GENOMIC DNA]</scope>
</reference>
<sequence length="184" mass="21102">MLNRDSSVKSAWTHCSCVQLRCSRAQCNRTLTCTRDKGTQTTGRRANSPPSYSLRDTVWRDMGLPAAAEKPAVALLVSSCVWHIATGSDRPPLWRFSGVQTRVFYWRFDPFGNGSTAYGWHYDAHSAVWQQQIVLHQLATYRQPSNASHRAYGFFYSCFPLWPSRIARNYRCLRTEAQVRQATF</sequence>
<dbReference type="Proteomes" id="UP000499080">
    <property type="component" value="Unassembled WGS sequence"/>
</dbReference>
<gene>
    <name evidence="1" type="ORF">AVEN_16555_1</name>
</gene>
<proteinExistence type="predicted"/>
<organism evidence="1 2">
    <name type="scientific">Araneus ventricosus</name>
    <name type="common">Orbweaver spider</name>
    <name type="synonym">Epeira ventricosa</name>
    <dbReference type="NCBI Taxonomy" id="182803"/>
    <lineage>
        <taxon>Eukaryota</taxon>
        <taxon>Metazoa</taxon>
        <taxon>Ecdysozoa</taxon>
        <taxon>Arthropoda</taxon>
        <taxon>Chelicerata</taxon>
        <taxon>Arachnida</taxon>
        <taxon>Araneae</taxon>
        <taxon>Araneomorphae</taxon>
        <taxon>Entelegynae</taxon>
        <taxon>Araneoidea</taxon>
        <taxon>Araneidae</taxon>
        <taxon>Araneus</taxon>
    </lineage>
</organism>
<comment type="caution">
    <text evidence="1">The sequence shown here is derived from an EMBL/GenBank/DDBJ whole genome shotgun (WGS) entry which is preliminary data.</text>
</comment>
<evidence type="ECO:0000313" key="1">
    <source>
        <dbReference type="EMBL" id="GBM99616.1"/>
    </source>
</evidence>